<dbReference type="PANTHER" id="PTHR33449">
    <property type="entry name" value="NUCLEOID-ASSOCIATED PROTEIN YBAB"/>
    <property type="match status" value="1"/>
</dbReference>
<protein>
    <recommendedName>
        <fullName evidence="2">Nucleoid-associated protein A0123_00718</fullName>
    </recommendedName>
</protein>
<name>A0A1B6VM27_9PROT</name>
<dbReference type="OrthoDB" id="9803080at2"/>
<gene>
    <name evidence="5" type="ORF">A0123_00718</name>
    <name evidence="4" type="ORF">GCM10007867_10220</name>
</gene>
<dbReference type="PATRIC" id="fig|38307.3.peg.738"/>
<comment type="subcellular location">
    <subcellularLocation>
        <location evidence="2">Cytoplasm</location>
        <location evidence="2">Nucleoid</location>
    </subcellularLocation>
</comment>
<reference evidence="4" key="4">
    <citation type="submission" date="2023-01" db="EMBL/GenBank/DDBJ databases">
        <title>Draft genome sequence of Gluconobacter cerinus strain NBRC 3267.</title>
        <authorList>
            <person name="Sun Q."/>
            <person name="Mori K."/>
        </authorList>
    </citation>
    <scope>NUCLEOTIDE SEQUENCE</scope>
    <source>
        <strain evidence="4">NBRC 3267</strain>
    </source>
</reference>
<comment type="function">
    <text evidence="2">Binds to DNA and alters its conformation. May be involved in regulation of gene expression, nucleoid organization and DNA protection.</text>
</comment>
<evidence type="ECO:0000256" key="3">
    <source>
        <dbReference type="SAM" id="Coils"/>
    </source>
</evidence>
<dbReference type="HAMAP" id="MF_00274">
    <property type="entry name" value="DNA_YbaB_EbfC"/>
    <property type="match status" value="1"/>
</dbReference>
<dbReference type="AlphaFoldDB" id="A0A1B6VM27"/>
<dbReference type="Proteomes" id="UP000077786">
    <property type="component" value="Unassembled WGS sequence"/>
</dbReference>
<dbReference type="GO" id="GO:0043590">
    <property type="term" value="C:bacterial nucleoid"/>
    <property type="evidence" value="ECO:0007669"/>
    <property type="project" value="UniProtKB-UniRule"/>
</dbReference>
<evidence type="ECO:0000256" key="1">
    <source>
        <dbReference type="ARBA" id="ARBA00023125"/>
    </source>
</evidence>
<dbReference type="GO" id="GO:0005829">
    <property type="term" value="C:cytosol"/>
    <property type="evidence" value="ECO:0007669"/>
    <property type="project" value="TreeGrafter"/>
</dbReference>
<keyword evidence="7" id="KW-1185">Reference proteome</keyword>
<accession>A0A1B6VM27</accession>
<reference evidence="7" key="3">
    <citation type="journal article" date="2019" name="Int. J. Syst. Evol. Microbiol.">
        <title>The Global Catalogue of Microorganisms (GCM) 10K type strain sequencing project: providing services to taxonomists for standard genome sequencing and annotation.</title>
        <authorList>
            <consortium name="The Broad Institute Genomics Platform"/>
            <consortium name="The Broad Institute Genome Sequencing Center for Infectious Disease"/>
            <person name="Wu L."/>
            <person name="Ma J."/>
        </authorList>
    </citation>
    <scope>NUCLEOTIDE SEQUENCE [LARGE SCALE GENOMIC DNA]</scope>
    <source>
        <strain evidence="7">NBRC 3267</strain>
    </source>
</reference>
<dbReference type="EMBL" id="LUTU01000005">
    <property type="protein sequence ID" value="OAJ68017.1"/>
    <property type="molecule type" value="Genomic_DNA"/>
</dbReference>
<dbReference type="PIRSF" id="PIRSF004555">
    <property type="entry name" value="UCP004555"/>
    <property type="match status" value="1"/>
</dbReference>
<dbReference type="Gene3D" id="3.30.1310.10">
    <property type="entry name" value="Nucleoid-associated protein YbaB-like domain"/>
    <property type="match status" value="1"/>
</dbReference>
<dbReference type="GO" id="GO:0003677">
    <property type="term" value="F:DNA binding"/>
    <property type="evidence" value="ECO:0007669"/>
    <property type="project" value="UniProtKB-UniRule"/>
</dbReference>
<sequence>MKNLAGLMKQASQMQSKMEEAQKNLANLTVDGSAGAGLVTLQLTGKGEMRGLKIDPKLADPNEMEMLQDLIVAAYTDAKNKAEAASSEAMRDVTGGLDLPPGLKLPF</sequence>
<evidence type="ECO:0000313" key="5">
    <source>
        <dbReference type="EMBL" id="OAJ68017.1"/>
    </source>
</evidence>
<evidence type="ECO:0000313" key="7">
    <source>
        <dbReference type="Proteomes" id="UP001156614"/>
    </source>
</evidence>
<comment type="subunit">
    <text evidence="2">Homodimer.</text>
</comment>
<proteinExistence type="inferred from homology"/>
<dbReference type="NCBIfam" id="TIGR00103">
    <property type="entry name" value="DNA_YbaB_EbfC"/>
    <property type="match status" value="1"/>
</dbReference>
<reference evidence="5 6" key="2">
    <citation type="submission" date="2016-03" db="EMBL/GenBank/DDBJ databases">
        <title>Draft genome sequence of Gluconobacter cerinus strain CECT 9110.</title>
        <authorList>
            <person name="Sainz F."/>
            <person name="Mas A."/>
            <person name="Torija M.J."/>
        </authorList>
    </citation>
    <scope>NUCLEOTIDE SEQUENCE [LARGE SCALE GENOMIC DNA]</scope>
    <source>
        <strain evidence="5 6">CECT 9110</strain>
    </source>
</reference>
<evidence type="ECO:0000313" key="6">
    <source>
        <dbReference type="Proteomes" id="UP000077786"/>
    </source>
</evidence>
<dbReference type="SUPFAM" id="SSF82607">
    <property type="entry name" value="YbaB-like"/>
    <property type="match status" value="1"/>
</dbReference>
<keyword evidence="1 2" id="KW-0238">DNA-binding</keyword>
<dbReference type="RefSeq" id="WP_046900138.1">
    <property type="nucleotide sequence ID" value="NZ_BEWM01000001.1"/>
</dbReference>
<dbReference type="PANTHER" id="PTHR33449:SF1">
    <property type="entry name" value="NUCLEOID-ASSOCIATED PROTEIN YBAB"/>
    <property type="match status" value="1"/>
</dbReference>
<feature type="coiled-coil region" evidence="3">
    <location>
        <begin position="4"/>
        <end position="31"/>
    </location>
</feature>
<comment type="caution">
    <text evidence="5">The sequence shown here is derived from an EMBL/GenBank/DDBJ whole genome shotgun (WGS) entry which is preliminary data.</text>
</comment>
<keyword evidence="2" id="KW-0963">Cytoplasm</keyword>
<reference evidence="4" key="1">
    <citation type="journal article" date="2014" name="Int. J. Syst. Evol. Microbiol.">
        <title>Complete genome sequence of Corynebacterium casei LMG S-19264T (=DSM 44701T), isolated from a smear-ripened cheese.</title>
        <authorList>
            <consortium name="US DOE Joint Genome Institute (JGI-PGF)"/>
            <person name="Walter F."/>
            <person name="Albersmeier A."/>
            <person name="Kalinowski J."/>
            <person name="Ruckert C."/>
        </authorList>
    </citation>
    <scope>NUCLEOTIDE SEQUENCE</scope>
    <source>
        <strain evidence="4">NBRC 3267</strain>
    </source>
</reference>
<dbReference type="EMBL" id="BSNU01000002">
    <property type="protein sequence ID" value="GLQ62177.1"/>
    <property type="molecule type" value="Genomic_DNA"/>
</dbReference>
<dbReference type="InterPro" id="IPR004401">
    <property type="entry name" value="YbaB/EbfC"/>
</dbReference>
<evidence type="ECO:0000256" key="2">
    <source>
        <dbReference type="HAMAP-Rule" id="MF_00274"/>
    </source>
</evidence>
<dbReference type="InterPro" id="IPR036894">
    <property type="entry name" value="YbaB-like_sf"/>
</dbReference>
<dbReference type="Proteomes" id="UP001156614">
    <property type="component" value="Unassembled WGS sequence"/>
</dbReference>
<evidence type="ECO:0000313" key="4">
    <source>
        <dbReference type="EMBL" id="GLQ62177.1"/>
    </source>
</evidence>
<keyword evidence="3" id="KW-0175">Coiled coil</keyword>
<organism evidence="5 6">
    <name type="scientific">Gluconobacter cerinus</name>
    <dbReference type="NCBI Taxonomy" id="38307"/>
    <lineage>
        <taxon>Bacteria</taxon>
        <taxon>Pseudomonadati</taxon>
        <taxon>Pseudomonadota</taxon>
        <taxon>Alphaproteobacteria</taxon>
        <taxon>Acetobacterales</taxon>
        <taxon>Acetobacteraceae</taxon>
        <taxon>Gluconobacter</taxon>
    </lineage>
</organism>
<comment type="similarity">
    <text evidence="2">Belongs to the YbaB/EbfC family.</text>
</comment>
<dbReference type="Pfam" id="PF02575">
    <property type="entry name" value="YbaB_DNA_bd"/>
    <property type="match status" value="1"/>
</dbReference>